<evidence type="ECO:0000256" key="1">
    <source>
        <dbReference type="ARBA" id="ARBA00004162"/>
    </source>
</evidence>
<evidence type="ECO:0000313" key="10">
    <source>
        <dbReference type="EMBL" id="MCX7570296.1"/>
    </source>
</evidence>
<sequence>MAKKRHHHEEHIDETWLIPYADLLTLLLALFIVLFASSTVDAKKFEMLSQSLSNAFNGGTGVLQQPSPTPTPVPRSSDNSPSDPSQTVTPQPTKEQQEKAQQEQEEQEELEKLKKNMDQYILQNGLEDQFETQLLPEGLKIVIRDLAFFQSGSADIRPEARNLGVAMSHLLSAYPRKVIVSGHTDNVPISSGQYSSNWDLSTERAVNFLHVLLSNGNLNPANFSATGYGEFQPVAPNDTVEHRGQNRRIEVFIQKKTF</sequence>
<evidence type="ECO:0000256" key="8">
    <source>
        <dbReference type="SAM" id="MobiDB-lite"/>
    </source>
</evidence>
<gene>
    <name evidence="10" type="primary">motB</name>
    <name evidence="10" type="ORF">OS242_10005</name>
</gene>
<evidence type="ECO:0000256" key="2">
    <source>
        <dbReference type="ARBA" id="ARBA00008914"/>
    </source>
</evidence>
<dbReference type="Gene3D" id="3.30.1330.60">
    <property type="entry name" value="OmpA-like domain"/>
    <property type="match status" value="1"/>
</dbReference>
<reference evidence="10 11" key="1">
    <citation type="submission" date="2022-11" db="EMBL/GenBank/DDBJ databases">
        <title>Study of microbial diversity in lake waters.</title>
        <authorList>
            <person name="Zhang J."/>
        </authorList>
    </citation>
    <scope>NUCLEOTIDE SEQUENCE [LARGE SCALE GENOMIC DNA]</scope>
    <source>
        <strain evidence="10 11">DT12</strain>
    </source>
</reference>
<comment type="similarity">
    <text evidence="2">Belongs to the MotB family.</text>
</comment>
<dbReference type="InterPro" id="IPR050330">
    <property type="entry name" value="Bact_OuterMem_StrucFunc"/>
</dbReference>
<dbReference type="PANTHER" id="PTHR30329:SF21">
    <property type="entry name" value="LIPOPROTEIN YIAD-RELATED"/>
    <property type="match status" value="1"/>
</dbReference>
<dbReference type="SUPFAM" id="SSF103088">
    <property type="entry name" value="OmpA-like"/>
    <property type="match status" value="1"/>
</dbReference>
<proteinExistence type="inferred from homology"/>
<dbReference type="InterPro" id="IPR025713">
    <property type="entry name" value="MotB-like_N_dom"/>
</dbReference>
<evidence type="ECO:0000256" key="5">
    <source>
        <dbReference type="ARBA" id="ARBA00022989"/>
    </source>
</evidence>
<keyword evidence="10" id="KW-0966">Cell projection</keyword>
<dbReference type="NCBIfam" id="NF005831">
    <property type="entry name" value="PRK07734.1"/>
    <property type="match status" value="1"/>
</dbReference>
<keyword evidence="11" id="KW-1185">Reference proteome</keyword>
<dbReference type="EMBL" id="JAPMLT010000004">
    <property type="protein sequence ID" value="MCX7570296.1"/>
    <property type="molecule type" value="Genomic_DNA"/>
</dbReference>
<feature type="domain" description="OmpA-like" evidence="9">
    <location>
        <begin position="137"/>
        <end position="257"/>
    </location>
</feature>
<dbReference type="PROSITE" id="PS51123">
    <property type="entry name" value="OMPA_2"/>
    <property type="match status" value="1"/>
</dbReference>
<dbReference type="InterPro" id="IPR036737">
    <property type="entry name" value="OmpA-like_sf"/>
</dbReference>
<keyword evidence="5" id="KW-1133">Transmembrane helix</keyword>
<dbReference type="Pfam" id="PF13677">
    <property type="entry name" value="MotB_plug"/>
    <property type="match status" value="1"/>
</dbReference>
<dbReference type="CDD" id="cd07185">
    <property type="entry name" value="OmpA_C-like"/>
    <property type="match status" value="1"/>
</dbReference>
<dbReference type="InterPro" id="IPR006665">
    <property type="entry name" value="OmpA-like"/>
</dbReference>
<dbReference type="PANTHER" id="PTHR30329">
    <property type="entry name" value="STATOR ELEMENT OF FLAGELLAR MOTOR COMPLEX"/>
    <property type="match status" value="1"/>
</dbReference>
<name>A0ABT3X1H3_9BACL</name>
<keyword evidence="6 7" id="KW-0472">Membrane</keyword>
<dbReference type="Pfam" id="PF00691">
    <property type="entry name" value="OmpA"/>
    <property type="match status" value="1"/>
</dbReference>
<feature type="region of interest" description="Disordered" evidence="8">
    <location>
        <begin position="59"/>
        <end position="110"/>
    </location>
</feature>
<keyword evidence="3" id="KW-1003">Cell membrane</keyword>
<keyword evidence="10" id="KW-0282">Flagellum</keyword>
<dbReference type="Proteomes" id="UP001208017">
    <property type="component" value="Unassembled WGS sequence"/>
</dbReference>
<evidence type="ECO:0000256" key="7">
    <source>
        <dbReference type="PROSITE-ProRule" id="PRU00473"/>
    </source>
</evidence>
<protein>
    <submittedName>
        <fullName evidence="10">Flagellar motor protein MotB</fullName>
    </submittedName>
</protein>
<evidence type="ECO:0000313" key="11">
    <source>
        <dbReference type="Proteomes" id="UP001208017"/>
    </source>
</evidence>
<dbReference type="RefSeq" id="WP_267151544.1">
    <property type="nucleotide sequence ID" value="NZ_JAPMLT010000004.1"/>
</dbReference>
<comment type="caution">
    <text evidence="10">The sequence shown here is derived from an EMBL/GenBank/DDBJ whole genome shotgun (WGS) entry which is preliminary data.</text>
</comment>
<keyword evidence="4" id="KW-0812">Transmembrane</keyword>
<evidence type="ECO:0000259" key="9">
    <source>
        <dbReference type="PROSITE" id="PS51123"/>
    </source>
</evidence>
<comment type="subcellular location">
    <subcellularLocation>
        <location evidence="1">Cell membrane</location>
        <topology evidence="1">Single-pass membrane protein</topology>
    </subcellularLocation>
</comment>
<evidence type="ECO:0000256" key="3">
    <source>
        <dbReference type="ARBA" id="ARBA00022475"/>
    </source>
</evidence>
<feature type="compositionally biased region" description="Low complexity" evidence="8">
    <location>
        <begin position="74"/>
        <end position="85"/>
    </location>
</feature>
<accession>A0ABT3X1H3</accession>
<evidence type="ECO:0000256" key="4">
    <source>
        <dbReference type="ARBA" id="ARBA00022692"/>
    </source>
</evidence>
<organism evidence="10 11">
    <name type="scientific">Tumebacillus lacus</name>
    <dbReference type="NCBI Taxonomy" id="2995335"/>
    <lineage>
        <taxon>Bacteria</taxon>
        <taxon>Bacillati</taxon>
        <taxon>Bacillota</taxon>
        <taxon>Bacilli</taxon>
        <taxon>Bacillales</taxon>
        <taxon>Alicyclobacillaceae</taxon>
        <taxon>Tumebacillus</taxon>
    </lineage>
</organism>
<keyword evidence="10" id="KW-0969">Cilium</keyword>
<evidence type="ECO:0000256" key="6">
    <source>
        <dbReference type="ARBA" id="ARBA00023136"/>
    </source>
</evidence>